<reference evidence="3 4" key="1">
    <citation type="journal article" date="2021" name="Sci. Rep.">
        <title>The distribution of antibiotic resistance genes in chicken gut microbiota commensals.</title>
        <authorList>
            <person name="Juricova H."/>
            <person name="Matiasovicova J."/>
            <person name="Kubasova T."/>
            <person name="Cejkova D."/>
            <person name="Rychlik I."/>
        </authorList>
    </citation>
    <scope>NUCLEOTIDE SEQUENCE [LARGE SCALE GENOMIC DNA]</scope>
    <source>
        <strain evidence="3 4">An794</strain>
    </source>
</reference>
<gene>
    <name evidence="3" type="ORF">H9X80_02840</name>
</gene>
<accession>A0ABS2F1S0</accession>
<dbReference type="EMBL" id="JACSNQ010000003">
    <property type="protein sequence ID" value="MBM6774483.1"/>
    <property type="molecule type" value="Genomic_DNA"/>
</dbReference>
<proteinExistence type="predicted"/>
<dbReference type="InterPro" id="IPR022038">
    <property type="entry name" value="Ig-like_bact"/>
</dbReference>
<keyword evidence="4" id="KW-1185">Reference proteome</keyword>
<evidence type="ECO:0000259" key="2">
    <source>
        <dbReference type="Pfam" id="PF07523"/>
    </source>
</evidence>
<feature type="domain" description="Ig-like" evidence="2">
    <location>
        <begin position="358"/>
        <end position="419"/>
    </location>
</feature>
<feature type="transmembrane region" description="Helical" evidence="1">
    <location>
        <begin position="42"/>
        <end position="63"/>
    </location>
</feature>
<keyword evidence="1" id="KW-1133">Transmembrane helix</keyword>
<organism evidence="3 4">
    <name type="scientific">Olsenella profusa</name>
    <dbReference type="NCBI Taxonomy" id="138595"/>
    <lineage>
        <taxon>Bacteria</taxon>
        <taxon>Bacillati</taxon>
        <taxon>Actinomycetota</taxon>
        <taxon>Coriobacteriia</taxon>
        <taxon>Coriobacteriales</taxon>
        <taxon>Atopobiaceae</taxon>
        <taxon>Olsenella</taxon>
    </lineage>
</organism>
<name>A0ABS2F1S0_9ACTN</name>
<comment type="caution">
    <text evidence="3">The sequence shown here is derived from an EMBL/GenBank/DDBJ whole genome shotgun (WGS) entry which is preliminary data.</text>
</comment>
<keyword evidence="1" id="KW-0472">Membrane</keyword>
<protein>
    <submittedName>
        <fullName evidence="3">Bacterial Ig-like domain-containing protein</fullName>
    </submittedName>
</protein>
<dbReference type="Gene3D" id="2.60.40.3630">
    <property type="match status" value="1"/>
</dbReference>
<evidence type="ECO:0000313" key="4">
    <source>
        <dbReference type="Proteomes" id="UP000712527"/>
    </source>
</evidence>
<dbReference type="Pfam" id="PF07523">
    <property type="entry name" value="Big_3"/>
    <property type="match status" value="1"/>
</dbReference>
<sequence>MKNRGVGGVLCLVAGLVALVTAVVFFATQAEAAPLGHTGIMPGVALLAGVVVTVALTLVPLRFGALIQTVVYGVAVYFSVTQLYLVFADVIFSVTYAGGNALLCVMYMAGALLSCVLCVVACFFEKPVSQKDRQGSKKLVPVAAVLVVAAVVGVFAANLSLGPGAATSSDSASGSEEAATGATMKYADNEFKDMSIDELAAIPRSDWEAKEANGDVAYFFEGQYTEGFATVVDPACLDMYLCTDGSMYGSLSGPVTSVAPGVTYVYGYWYNVDESGENNFVIHLAGTQSADGTTRATSTEGGEDADIQIFDTDHGDYNWEASFSLGLYGGAMTRNMNIYGQVYAPAQSLEIDASQLDTFYTGDTFNPAALSVTVVRASGATENIWGGRLSFSGYDSETTGTKTVTGSFLGATATFDVTVDELNAETYAGTYGLVTGDAVVDTDVTMTVDYSHKTVTIASADGSAKVVGTISDATDTAVTMSINGSEPLTATISGSGDAKTITVPAHQEVVNGMTGSTTYDVGEYTLTLSK</sequence>
<feature type="transmembrane region" description="Helical" evidence="1">
    <location>
        <begin position="139"/>
        <end position="161"/>
    </location>
</feature>
<evidence type="ECO:0000256" key="1">
    <source>
        <dbReference type="SAM" id="Phobius"/>
    </source>
</evidence>
<feature type="transmembrane region" description="Helical" evidence="1">
    <location>
        <begin position="100"/>
        <end position="124"/>
    </location>
</feature>
<dbReference type="Proteomes" id="UP000712527">
    <property type="component" value="Unassembled WGS sequence"/>
</dbReference>
<keyword evidence="1" id="KW-0812">Transmembrane</keyword>
<evidence type="ECO:0000313" key="3">
    <source>
        <dbReference type="EMBL" id="MBM6774483.1"/>
    </source>
</evidence>
<feature type="transmembrane region" description="Helical" evidence="1">
    <location>
        <begin position="70"/>
        <end position="94"/>
    </location>
</feature>